<keyword evidence="4" id="KW-1185">Reference proteome</keyword>
<organism evidence="3 4">
    <name type="scientific">Pseudonocardia oceani</name>
    <dbReference type="NCBI Taxonomy" id="2792013"/>
    <lineage>
        <taxon>Bacteria</taxon>
        <taxon>Bacillati</taxon>
        <taxon>Actinomycetota</taxon>
        <taxon>Actinomycetes</taxon>
        <taxon>Pseudonocardiales</taxon>
        <taxon>Pseudonocardiaceae</taxon>
        <taxon>Pseudonocardia</taxon>
    </lineage>
</organism>
<evidence type="ECO:0000313" key="3">
    <source>
        <dbReference type="EMBL" id="MBW0132576.1"/>
    </source>
</evidence>
<feature type="signal peptide" evidence="1">
    <location>
        <begin position="1"/>
        <end position="25"/>
    </location>
</feature>
<evidence type="ECO:0000313" key="2">
    <source>
        <dbReference type="EMBL" id="MBW0131162.1"/>
    </source>
</evidence>
<name>A0ABS6UJZ5_9PSEU</name>
<keyword evidence="1" id="KW-0732">Signal</keyword>
<dbReference type="EMBL" id="JADQDF010000003">
    <property type="protein sequence ID" value="MBW0132576.1"/>
    <property type="molecule type" value="Genomic_DNA"/>
</dbReference>
<dbReference type="NCBIfam" id="NF033748">
    <property type="entry name" value="class_F_sortase"/>
    <property type="match status" value="1"/>
</dbReference>
<proteinExistence type="predicted"/>
<sequence length="195" mass="19969">MIRALAAAVLLAALVGCGAPVPPTAPPTVTVTYPPRTSTPAVPTLTPIAVRVPSIAAESSLVATGFNPDGTAEVPPVDQPRQASWFEPGVEPGDVGPAVIYGHVSGRDGGASVPGVFARLAGLGPGDLIETDRSDGVTLRWEVTVVETYDKSRFPSASVYGDTDGPELRLVTCGGRFDAAARSYESNVVAYAVPA</sequence>
<feature type="chain" id="PRO_5045032169" evidence="1">
    <location>
        <begin position="26"/>
        <end position="195"/>
    </location>
</feature>
<gene>
    <name evidence="2" type="ORF">I4I82_26280</name>
    <name evidence="3" type="ORF">I4I82_33555</name>
</gene>
<dbReference type="CDD" id="cd05829">
    <property type="entry name" value="Sortase_F"/>
    <property type="match status" value="1"/>
</dbReference>
<dbReference type="PROSITE" id="PS51257">
    <property type="entry name" value="PROKAR_LIPOPROTEIN"/>
    <property type="match status" value="1"/>
</dbReference>
<dbReference type="InterPro" id="IPR005754">
    <property type="entry name" value="Sortase"/>
</dbReference>
<reference evidence="3 4" key="1">
    <citation type="submission" date="2020-11" db="EMBL/GenBank/DDBJ databases">
        <title>Pseudonocardia abyssalis sp. nov. and Pseudonocardia oceani sp. nov., description and phylogenomic analysis of two novel actinomycetes isolated from the deep Southern Ocean.</title>
        <authorList>
            <person name="Parra J."/>
        </authorList>
    </citation>
    <scope>NUCLEOTIDE SEQUENCE [LARGE SCALE GENOMIC DNA]</scope>
    <source>
        <strain evidence="3">KRD-185</strain>
        <strain evidence="4">KRD185</strain>
    </source>
</reference>
<dbReference type="Pfam" id="PF04203">
    <property type="entry name" value="Sortase"/>
    <property type="match status" value="1"/>
</dbReference>
<dbReference type="Proteomes" id="UP000694300">
    <property type="component" value="Unassembled WGS sequence"/>
</dbReference>
<comment type="caution">
    <text evidence="3">The sequence shown here is derived from an EMBL/GenBank/DDBJ whole genome shotgun (WGS) entry which is preliminary data.</text>
</comment>
<accession>A0ABS6UJZ5</accession>
<dbReference type="EMBL" id="JADQDF010000001">
    <property type="protein sequence ID" value="MBW0131162.1"/>
    <property type="molecule type" value="Genomic_DNA"/>
</dbReference>
<evidence type="ECO:0000256" key="1">
    <source>
        <dbReference type="SAM" id="SignalP"/>
    </source>
</evidence>
<dbReference type="InterPro" id="IPR042001">
    <property type="entry name" value="Sortase_F"/>
</dbReference>
<evidence type="ECO:0000313" key="4">
    <source>
        <dbReference type="Proteomes" id="UP000694300"/>
    </source>
</evidence>
<protein>
    <submittedName>
        <fullName evidence="3">Class F sortase</fullName>
    </submittedName>
</protein>
<dbReference type="RefSeq" id="WP_218596124.1">
    <property type="nucleotide sequence ID" value="NZ_JADQDF010000001.1"/>
</dbReference>